<gene>
    <name evidence="10" type="ORF">GCM10023195_26960</name>
</gene>
<feature type="transmembrane region" description="Helical" evidence="7">
    <location>
        <begin position="89"/>
        <end position="116"/>
    </location>
</feature>
<keyword evidence="5 7" id="KW-1133">Transmembrane helix</keyword>
<dbReference type="InterPro" id="IPR035906">
    <property type="entry name" value="MetI-like_sf"/>
</dbReference>
<reference evidence="11" key="1">
    <citation type="journal article" date="2019" name="Int. J. Syst. Evol. Microbiol.">
        <title>The Global Catalogue of Microorganisms (GCM) 10K type strain sequencing project: providing services to taxonomists for standard genome sequencing and annotation.</title>
        <authorList>
            <consortium name="The Broad Institute Genomics Platform"/>
            <consortium name="The Broad Institute Genome Sequencing Center for Infectious Disease"/>
            <person name="Wu L."/>
            <person name="Ma J."/>
        </authorList>
    </citation>
    <scope>NUCLEOTIDE SEQUENCE [LARGE SCALE GENOMIC DNA]</scope>
    <source>
        <strain evidence="11">JCM 17938</strain>
    </source>
</reference>
<evidence type="ECO:0000256" key="2">
    <source>
        <dbReference type="ARBA" id="ARBA00022448"/>
    </source>
</evidence>
<feature type="compositionally biased region" description="Polar residues" evidence="8">
    <location>
        <begin position="1"/>
        <end position="12"/>
    </location>
</feature>
<feature type="transmembrane region" description="Helical" evidence="7">
    <location>
        <begin position="161"/>
        <end position="185"/>
    </location>
</feature>
<comment type="subcellular location">
    <subcellularLocation>
        <location evidence="1 7">Cell membrane</location>
        <topology evidence="1 7">Multi-pass membrane protein</topology>
    </subcellularLocation>
</comment>
<feature type="region of interest" description="Disordered" evidence="8">
    <location>
        <begin position="1"/>
        <end position="21"/>
    </location>
</feature>
<accession>A0ABP8TJL9</accession>
<dbReference type="RefSeq" id="WP_345353486.1">
    <property type="nucleotide sequence ID" value="NZ_BAABHJ010000005.1"/>
</dbReference>
<keyword evidence="2 7" id="KW-0813">Transport</keyword>
<evidence type="ECO:0000313" key="10">
    <source>
        <dbReference type="EMBL" id="GAA4607173.1"/>
    </source>
</evidence>
<evidence type="ECO:0000256" key="4">
    <source>
        <dbReference type="ARBA" id="ARBA00022692"/>
    </source>
</evidence>
<dbReference type="PANTHER" id="PTHR43744">
    <property type="entry name" value="ABC TRANSPORTER PERMEASE PROTEIN MG189-RELATED-RELATED"/>
    <property type="match status" value="1"/>
</dbReference>
<feature type="transmembrane region" description="Helical" evidence="7">
    <location>
        <begin position="128"/>
        <end position="149"/>
    </location>
</feature>
<dbReference type="CDD" id="cd06261">
    <property type="entry name" value="TM_PBP2"/>
    <property type="match status" value="1"/>
</dbReference>
<comment type="similarity">
    <text evidence="7">Belongs to the binding-protein-dependent transport system permease family.</text>
</comment>
<dbReference type="SUPFAM" id="SSF161098">
    <property type="entry name" value="MetI-like"/>
    <property type="match status" value="1"/>
</dbReference>
<keyword evidence="6 7" id="KW-0472">Membrane</keyword>
<dbReference type="InterPro" id="IPR000515">
    <property type="entry name" value="MetI-like"/>
</dbReference>
<comment type="caution">
    <text evidence="10">The sequence shown here is derived from an EMBL/GenBank/DDBJ whole genome shotgun (WGS) entry which is preliminary data.</text>
</comment>
<feature type="domain" description="ABC transmembrane type-1" evidence="9">
    <location>
        <begin position="90"/>
        <end position="284"/>
    </location>
</feature>
<dbReference type="PROSITE" id="PS50928">
    <property type="entry name" value="ABC_TM1"/>
    <property type="match status" value="1"/>
</dbReference>
<evidence type="ECO:0000256" key="3">
    <source>
        <dbReference type="ARBA" id="ARBA00022475"/>
    </source>
</evidence>
<name>A0ABP8TJL9_9ACTN</name>
<evidence type="ECO:0000256" key="8">
    <source>
        <dbReference type="SAM" id="MobiDB-lite"/>
    </source>
</evidence>
<keyword evidence="3" id="KW-1003">Cell membrane</keyword>
<feature type="transmembrane region" description="Helical" evidence="7">
    <location>
        <begin position="262"/>
        <end position="283"/>
    </location>
</feature>
<evidence type="ECO:0000256" key="1">
    <source>
        <dbReference type="ARBA" id="ARBA00004651"/>
    </source>
</evidence>
<dbReference type="PANTHER" id="PTHR43744:SF12">
    <property type="entry name" value="ABC TRANSPORTER PERMEASE PROTEIN MG189-RELATED"/>
    <property type="match status" value="1"/>
</dbReference>
<organism evidence="10 11">
    <name type="scientific">Actinoallomurus liliacearum</name>
    <dbReference type="NCBI Taxonomy" id="1080073"/>
    <lineage>
        <taxon>Bacteria</taxon>
        <taxon>Bacillati</taxon>
        <taxon>Actinomycetota</taxon>
        <taxon>Actinomycetes</taxon>
        <taxon>Streptosporangiales</taxon>
        <taxon>Thermomonosporaceae</taxon>
        <taxon>Actinoallomurus</taxon>
    </lineage>
</organism>
<keyword evidence="11" id="KW-1185">Reference proteome</keyword>
<dbReference type="Gene3D" id="1.10.3720.10">
    <property type="entry name" value="MetI-like"/>
    <property type="match status" value="1"/>
</dbReference>
<sequence>MTSGTLTVNERSTVAARPRPPRRRVQVGGAASAILLWVYALAALAPLIIMAFNSLRTEKDLANQPLGLPLHPVFENYSHAWSAGNFSTYFVNSVVITVSAVVLGTGVSVLAAYPLGRYRFRGRGALSSYFLAGLMLPIRLGAVPVFYLVNSLTQSLPGVDARFWLICVYAGSGVPFSVFVLTAFFRQLPMELEEAARIDGAGELRIFARIMVPMVRPALTTVALFQFIPLWNDFFFPLVLLKDDQWTLPTGLTRFFGEFEAAHAQLSAGLVITTIPLVVLFLVATKQIVAGLTAGMSK</sequence>
<evidence type="ECO:0000313" key="11">
    <source>
        <dbReference type="Proteomes" id="UP001500212"/>
    </source>
</evidence>
<dbReference type="EMBL" id="BAABHJ010000005">
    <property type="protein sequence ID" value="GAA4607173.1"/>
    <property type="molecule type" value="Genomic_DNA"/>
</dbReference>
<dbReference type="Pfam" id="PF00528">
    <property type="entry name" value="BPD_transp_1"/>
    <property type="match status" value="1"/>
</dbReference>
<evidence type="ECO:0000256" key="5">
    <source>
        <dbReference type="ARBA" id="ARBA00022989"/>
    </source>
</evidence>
<dbReference type="Proteomes" id="UP001500212">
    <property type="component" value="Unassembled WGS sequence"/>
</dbReference>
<keyword evidence="4 7" id="KW-0812">Transmembrane</keyword>
<protein>
    <submittedName>
        <fullName evidence="10">Carbohydrate ABC transporter permease</fullName>
    </submittedName>
</protein>
<evidence type="ECO:0000256" key="7">
    <source>
        <dbReference type="RuleBase" id="RU363032"/>
    </source>
</evidence>
<evidence type="ECO:0000256" key="6">
    <source>
        <dbReference type="ARBA" id="ARBA00023136"/>
    </source>
</evidence>
<proteinExistence type="inferred from homology"/>
<evidence type="ECO:0000259" key="9">
    <source>
        <dbReference type="PROSITE" id="PS50928"/>
    </source>
</evidence>
<feature type="transmembrane region" description="Helical" evidence="7">
    <location>
        <begin position="27"/>
        <end position="52"/>
    </location>
</feature>
<feature type="transmembrane region" description="Helical" evidence="7">
    <location>
        <begin position="206"/>
        <end position="228"/>
    </location>
</feature>